<reference evidence="3" key="1">
    <citation type="submission" date="2017-02" db="EMBL/GenBank/DDBJ databases">
        <authorList>
            <person name="Daims H."/>
        </authorList>
    </citation>
    <scope>NUCLEOTIDE SEQUENCE [LARGE SCALE GENOMIC DNA]</scope>
</reference>
<keyword evidence="3" id="KW-1185">Reference proteome</keyword>
<accession>A0A1R4H1N6</accession>
<protein>
    <recommendedName>
        <fullName evidence="1">MurL N-terminal domain-containing protein</fullName>
    </recommendedName>
</protein>
<evidence type="ECO:0000313" key="3">
    <source>
        <dbReference type="Proteomes" id="UP000195667"/>
    </source>
</evidence>
<dbReference type="Proteomes" id="UP000195667">
    <property type="component" value="Unassembled WGS sequence"/>
</dbReference>
<dbReference type="RefSeq" id="WP_087142413.1">
    <property type="nucleotide sequence ID" value="NZ_FUKI01000042.1"/>
</dbReference>
<dbReference type="AlphaFoldDB" id="A0A1R4H1N6"/>
<feature type="domain" description="MurL N-terminal" evidence="1">
    <location>
        <begin position="230"/>
        <end position="296"/>
    </location>
</feature>
<name>A0A1R4H1N6_9GAMM</name>
<evidence type="ECO:0000259" key="1">
    <source>
        <dbReference type="Pfam" id="PF26299"/>
    </source>
</evidence>
<dbReference type="Pfam" id="PF26299">
    <property type="entry name" value="MurL_N"/>
    <property type="match status" value="1"/>
</dbReference>
<gene>
    <name evidence="2" type="ORF">CRENPOLYSF1_1360001</name>
</gene>
<organism evidence="2 3">
    <name type="scientific">Crenothrix polyspora</name>
    <dbReference type="NCBI Taxonomy" id="360316"/>
    <lineage>
        <taxon>Bacteria</taxon>
        <taxon>Pseudomonadati</taxon>
        <taxon>Pseudomonadota</taxon>
        <taxon>Gammaproteobacteria</taxon>
        <taxon>Methylococcales</taxon>
        <taxon>Crenotrichaceae</taxon>
        <taxon>Crenothrix</taxon>
    </lineage>
</organism>
<evidence type="ECO:0000313" key="2">
    <source>
        <dbReference type="EMBL" id="SJM90142.1"/>
    </source>
</evidence>
<proteinExistence type="predicted"/>
<dbReference type="InterPro" id="IPR058740">
    <property type="entry name" value="MurL_N"/>
</dbReference>
<dbReference type="EMBL" id="FUKI01000042">
    <property type="protein sequence ID" value="SJM90142.1"/>
    <property type="molecule type" value="Genomic_DNA"/>
</dbReference>
<sequence>MQKQIKLTGLTRSRHQLAMSFKIDELSFHSTYWYGDVDLLALEQRYGQALLDKIYFHILALEAMKLVSLAPTTIDLGEFACFHTHAFEKLWQQIVNKVWAQWRYENKLPHYPGPSFISQPHSGNIAPATIQPGTVEVLCFCGGGKDSYVAMKLLERAEIAYASFAYSHSVYGQAEHQHSLIDNLLDQGCPTKRHRLWGYDSVSDAPLQSLYPEYGTQGMTAAETPASMFAALPVALQHGYRYLTLGHERSANVGNLIWDITGEDVNHQWGKSLAAERLLNAYLQSEFITNSSYFSVLQPIHDVVIFNLLRKDSAGVHATHSCNTHKPWCKRCPKCAYVWLNYMAYLVLSHSLSVG</sequence>
<dbReference type="OrthoDB" id="9768152at2"/>